<reference evidence="1 2" key="1">
    <citation type="journal article" date="2020" name="Nat. Food">
        <title>A phased Vanilla planifolia genome enables genetic improvement of flavour and production.</title>
        <authorList>
            <person name="Hasing T."/>
            <person name="Tang H."/>
            <person name="Brym M."/>
            <person name="Khazi F."/>
            <person name="Huang T."/>
            <person name="Chambers A.H."/>
        </authorList>
    </citation>
    <scope>NUCLEOTIDE SEQUENCE [LARGE SCALE GENOMIC DNA]</scope>
    <source>
        <tissue evidence="1">Leaf</tissue>
    </source>
</reference>
<name>A0A835R639_VANPL</name>
<protein>
    <submittedName>
        <fullName evidence="1">Uncharacterized protein</fullName>
    </submittedName>
</protein>
<sequence>MGSIGDCSGRKPCSFFPPLSFLPRRSHIPASNRWCRDNESVQLPRLYGTSSEPPVEALVWCSRSSTHLPHRHCERSGARPSEYQFTKWNGPCGNTTIGVPAVHLPSAHPFLELFIMPLKSSASPQLGSAWLHSNTDLAHSSSGLDQTAEINVLYRRRLLDTAYRSAVEDFQLIDKYVFIPPSSIASFTGSREPNGKTLLNGRFISATRAGRISPTPH</sequence>
<evidence type="ECO:0000313" key="1">
    <source>
        <dbReference type="EMBL" id="KAG0482175.1"/>
    </source>
</evidence>
<dbReference type="Proteomes" id="UP000639772">
    <property type="component" value="Unassembled WGS sequence"/>
</dbReference>
<comment type="caution">
    <text evidence="1">The sequence shown here is derived from an EMBL/GenBank/DDBJ whole genome shotgun (WGS) entry which is preliminary data.</text>
</comment>
<organism evidence="1 2">
    <name type="scientific">Vanilla planifolia</name>
    <name type="common">Vanilla</name>
    <dbReference type="NCBI Taxonomy" id="51239"/>
    <lineage>
        <taxon>Eukaryota</taxon>
        <taxon>Viridiplantae</taxon>
        <taxon>Streptophyta</taxon>
        <taxon>Embryophyta</taxon>
        <taxon>Tracheophyta</taxon>
        <taxon>Spermatophyta</taxon>
        <taxon>Magnoliopsida</taxon>
        <taxon>Liliopsida</taxon>
        <taxon>Asparagales</taxon>
        <taxon>Orchidaceae</taxon>
        <taxon>Vanilloideae</taxon>
        <taxon>Vanilleae</taxon>
        <taxon>Vanilla</taxon>
    </lineage>
</organism>
<evidence type="ECO:0000313" key="2">
    <source>
        <dbReference type="Proteomes" id="UP000639772"/>
    </source>
</evidence>
<gene>
    <name evidence="1" type="ORF">HPP92_010259</name>
</gene>
<dbReference type="AlphaFoldDB" id="A0A835R639"/>
<dbReference type="EMBL" id="JADCNM010000005">
    <property type="protein sequence ID" value="KAG0482175.1"/>
    <property type="molecule type" value="Genomic_DNA"/>
</dbReference>
<accession>A0A835R639</accession>
<proteinExistence type="predicted"/>